<reference evidence="1 2" key="1">
    <citation type="journal article" date="2021" name="Nat. Commun.">
        <title>Reductive evolution and unique predatory mode in the CPR bacterium Vampirococcus lugosii.</title>
        <authorList>
            <person name="Moreira D."/>
            <person name="Zivanovic Y."/>
            <person name="Lopez-Archilla A.I."/>
            <person name="Iniesto M."/>
            <person name="Lopez-Garcia P."/>
        </authorList>
    </citation>
    <scope>NUCLEOTIDE SEQUENCE [LARGE SCALE GENOMIC DNA]</scope>
    <source>
        <strain evidence="1">Chiprana</strain>
    </source>
</reference>
<dbReference type="InterPro" id="IPR023214">
    <property type="entry name" value="HAD_sf"/>
</dbReference>
<dbReference type="RefSeq" id="WP_213348903.1">
    <property type="nucleotide sequence ID" value="NZ_JAEDAM010000022.1"/>
</dbReference>
<dbReference type="SUPFAM" id="SSF56784">
    <property type="entry name" value="HAD-like"/>
    <property type="match status" value="1"/>
</dbReference>
<name>A0ABS5QL14_9BACT</name>
<protein>
    <submittedName>
        <fullName evidence="1">HAD phosphatase family IIIA</fullName>
    </submittedName>
</protein>
<dbReference type="EMBL" id="JAEDAM010000022">
    <property type="protein sequence ID" value="MBS8121915.1"/>
    <property type="molecule type" value="Genomic_DNA"/>
</dbReference>
<accession>A0ABS5QL14</accession>
<proteinExistence type="predicted"/>
<evidence type="ECO:0000313" key="1">
    <source>
        <dbReference type="EMBL" id="MBS8121915.1"/>
    </source>
</evidence>
<sequence>MIIFDIDNTLAHHGENPSEEIENLFQEIYKIGLKTLLFSDNSTERINQFCKNIDSSFVAEANKPNIYKLINALENFKLLKEQSIYISDQIFRDICMTNQAGIKSILVKYLRKPNQKKRYSSSFGKFYFMVLFKK</sequence>
<dbReference type="InterPro" id="IPR036412">
    <property type="entry name" value="HAD-like_sf"/>
</dbReference>
<keyword evidence="2" id="KW-1185">Reference proteome</keyword>
<dbReference type="Proteomes" id="UP000680365">
    <property type="component" value="Unassembled WGS sequence"/>
</dbReference>
<dbReference type="Pfam" id="PF13419">
    <property type="entry name" value="HAD_2"/>
    <property type="match status" value="1"/>
</dbReference>
<gene>
    <name evidence="1" type="ORF">VAMP_40n177</name>
</gene>
<evidence type="ECO:0000313" key="2">
    <source>
        <dbReference type="Proteomes" id="UP000680365"/>
    </source>
</evidence>
<dbReference type="Gene3D" id="3.40.50.1000">
    <property type="entry name" value="HAD superfamily/HAD-like"/>
    <property type="match status" value="1"/>
</dbReference>
<dbReference type="InterPro" id="IPR041492">
    <property type="entry name" value="HAD_2"/>
</dbReference>
<comment type="caution">
    <text evidence="1">The sequence shown here is derived from an EMBL/GenBank/DDBJ whole genome shotgun (WGS) entry which is preliminary data.</text>
</comment>
<organism evidence="1 2">
    <name type="scientific">Candidatus Vampirococcus lugosii</name>
    <dbReference type="NCBI Taxonomy" id="2789015"/>
    <lineage>
        <taxon>Bacteria</taxon>
        <taxon>Candidatus Absconditibacteriota</taxon>
        <taxon>Vampirococcus</taxon>
    </lineage>
</organism>